<name>A0AAV7ESD5_ARIFI</name>
<keyword evidence="3 6" id="KW-0863">Zinc-finger</keyword>
<feature type="zinc finger region" description="C3H1-type" evidence="6">
    <location>
        <begin position="2"/>
        <end position="29"/>
    </location>
</feature>
<feature type="compositionally biased region" description="Polar residues" evidence="7">
    <location>
        <begin position="261"/>
        <end position="270"/>
    </location>
</feature>
<dbReference type="SUPFAM" id="SSF90229">
    <property type="entry name" value="CCCH zinc finger"/>
    <property type="match status" value="1"/>
</dbReference>
<organism evidence="9 10">
    <name type="scientific">Aristolochia fimbriata</name>
    <name type="common">White veined hardy Dutchman's pipe vine</name>
    <dbReference type="NCBI Taxonomy" id="158543"/>
    <lineage>
        <taxon>Eukaryota</taxon>
        <taxon>Viridiplantae</taxon>
        <taxon>Streptophyta</taxon>
        <taxon>Embryophyta</taxon>
        <taxon>Tracheophyta</taxon>
        <taxon>Spermatophyta</taxon>
        <taxon>Magnoliopsida</taxon>
        <taxon>Magnoliidae</taxon>
        <taxon>Piperales</taxon>
        <taxon>Aristolochiaceae</taxon>
        <taxon>Aristolochia</taxon>
    </lineage>
</organism>
<dbReference type="InterPro" id="IPR000571">
    <property type="entry name" value="Znf_CCCH"/>
</dbReference>
<dbReference type="PROSITE" id="PS50103">
    <property type="entry name" value="ZF_C3H1"/>
    <property type="match status" value="1"/>
</dbReference>
<keyword evidence="2 6" id="KW-0479">Metal-binding</keyword>
<dbReference type="Proteomes" id="UP000825729">
    <property type="component" value="Unassembled WGS sequence"/>
</dbReference>
<dbReference type="Gene3D" id="4.10.1000.10">
    <property type="entry name" value="Zinc finger, CCCH-type"/>
    <property type="match status" value="1"/>
</dbReference>
<evidence type="ECO:0000256" key="3">
    <source>
        <dbReference type="ARBA" id="ARBA00022771"/>
    </source>
</evidence>
<evidence type="ECO:0000256" key="7">
    <source>
        <dbReference type="SAM" id="MobiDB-lite"/>
    </source>
</evidence>
<evidence type="ECO:0000256" key="4">
    <source>
        <dbReference type="ARBA" id="ARBA00022833"/>
    </source>
</evidence>
<keyword evidence="5" id="KW-0539">Nucleus</keyword>
<dbReference type="GO" id="GO:0008270">
    <property type="term" value="F:zinc ion binding"/>
    <property type="evidence" value="ECO:0007669"/>
    <property type="project" value="UniProtKB-KW"/>
</dbReference>
<comment type="subcellular location">
    <subcellularLocation>
        <location evidence="1">Nucleus</location>
    </subcellularLocation>
</comment>
<dbReference type="Pfam" id="PF00642">
    <property type="entry name" value="zf-CCCH"/>
    <property type="match status" value="1"/>
</dbReference>
<keyword evidence="10" id="KW-1185">Reference proteome</keyword>
<proteinExistence type="predicted"/>
<reference evidence="9 10" key="1">
    <citation type="submission" date="2021-07" db="EMBL/GenBank/DDBJ databases">
        <title>The Aristolochia fimbriata genome: insights into angiosperm evolution, floral development and chemical biosynthesis.</title>
        <authorList>
            <person name="Jiao Y."/>
        </authorList>
    </citation>
    <scope>NUCLEOTIDE SEQUENCE [LARGE SCALE GENOMIC DNA]</scope>
    <source>
        <strain evidence="9">IBCAS-2021</strain>
        <tissue evidence="9">Leaf</tissue>
    </source>
</reference>
<evidence type="ECO:0000256" key="2">
    <source>
        <dbReference type="ARBA" id="ARBA00022723"/>
    </source>
</evidence>
<dbReference type="AlphaFoldDB" id="A0AAV7ESD5"/>
<evidence type="ECO:0000259" key="8">
    <source>
        <dbReference type="PROSITE" id="PS50103"/>
    </source>
</evidence>
<feature type="domain" description="C3H1-type" evidence="8">
    <location>
        <begin position="2"/>
        <end position="29"/>
    </location>
</feature>
<evidence type="ECO:0000256" key="6">
    <source>
        <dbReference type="PROSITE-ProRule" id="PRU00723"/>
    </source>
</evidence>
<accession>A0AAV7ESD5</accession>
<dbReference type="SMART" id="SM00356">
    <property type="entry name" value="ZnF_C3H1"/>
    <property type="match status" value="1"/>
</dbReference>
<protein>
    <recommendedName>
        <fullName evidence="8">C3H1-type domain-containing protein</fullName>
    </recommendedName>
</protein>
<keyword evidence="4 6" id="KW-0862">Zinc</keyword>
<feature type="region of interest" description="Disordered" evidence="7">
    <location>
        <begin position="261"/>
        <end position="288"/>
    </location>
</feature>
<comment type="caution">
    <text evidence="9">The sequence shown here is derived from an EMBL/GenBank/DDBJ whole genome shotgun (WGS) entry which is preliminary data.</text>
</comment>
<dbReference type="EMBL" id="JAINDJ010000004">
    <property type="protein sequence ID" value="KAG9450168.1"/>
    <property type="molecule type" value="Genomic_DNA"/>
</dbReference>
<evidence type="ECO:0000313" key="9">
    <source>
        <dbReference type="EMBL" id="KAG9450168.1"/>
    </source>
</evidence>
<feature type="region of interest" description="Disordered" evidence="7">
    <location>
        <begin position="48"/>
        <end position="82"/>
    </location>
</feature>
<sequence length="408" mass="44130">MNRKKELCRNFQRGSCQYGDRCKFLHVSQQQSKPSPFGFGAQIGSQTFQANQQQQQKPNPFGFGTQNGSQAKSGLESGPRYQNQVKPFENKWNRFSALSSGASAPTRQNDAQSQAANHKCTDPEACKRQIVEDLQNERPLWKLTCYGHCKNRPCDVHGDISYEELRAQAYDDAKKGLSLQSIIEKERSLLNSKLIEFESLVRNPYVIPQNPSSFVPNMRNGANSSGLPFGGQSNVTPVTSFSQLGSTINSGFGNRTSVPSDNAFGQSNTFAAPNPASPAPGSTRTVKVPGSFGSQQPIQSFGSGMTFKSPGFIGAQQLNLPIGNGPPSNVQNHNMTPVNGGSNPFSTSPFSVSAFPSSTNNQLASFLKASDANVVGDDKGSGKDTSIWMQAEWKRGEIPEEAPPSAFT</sequence>
<evidence type="ECO:0000313" key="10">
    <source>
        <dbReference type="Proteomes" id="UP000825729"/>
    </source>
</evidence>
<dbReference type="InterPro" id="IPR036855">
    <property type="entry name" value="Znf_CCCH_sf"/>
</dbReference>
<gene>
    <name evidence="9" type="ORF">H6P81_010133</name>
</gene>
<dbReference type="PANTHER" id="PTHR46527">
    <property type="entry name" value="NUCLEOPORIN-LIKE PROTEIN 2"/>
    <property type="match status" value="1"/>
</dbReference>
<evidence type="ECO:0000256" key="1">
    <source>
        <dbReference type="ARBA" id="ARBA00004123"/>
    </source>
</evidence>
<evidence type="ECO:0000256" key="5">
    <source>
        <dbReference type="ARBA" id="ARBA00023242"/>
    </source>
</evidence>
<dbReference type="GO" id="GO:0005634">
    <property type="term" value="C:nucleus"/>
    <property type="evidence" value="ECO:0007669"/>
    <property type="project" value="UniProtKB-SubCell"/>
</dbReference>
<dbReference type="PANTHER" id="PTHR46527:SF1">
    <property type="entry name" value="NUCLEOPORIN NUP42"/>
    <property type="match status" value="1"/>
</dbReference>
<dbReference type="InterPro" id="IPR051767">
    <property type="entry name" value="Nucleoporin_NUP42"/>
</dbReference>